<evidence type="ECO:0000313" key="7">
    <source>
        <dbReference type="Proteomes" id="UP000000560"/>
    </source>
</evidence>
<reference evidence="7" key="1">
    <citation type="journal article" date="2005" name="Nature">
        <title>Sequencing of Aspergillus nidulans and comparative analysis with A. fumigatus and A. oryzae.</title>
        <authorList>
            <person name="Galagan J.E."/>
            <person name="Calvo S.E."/>
            <person name="Cuomo C."/>
            <person name="Ma L.J."/>
            <person name="Wortman J.R."/>
            <person name="Batzoglou S."/>
            <person name="Lee S.I."/>
            <person name="Basturkmen M."/>
            <person name="Spevak C.C."/>
            <person name="Clutterbuck J."/>
            <person name="Kapitonov V."/>
            <person name="Jurka J."/>
            <person name="Scazzocchio C."/>
            <person name="Farman M."/>
            <person name="Butler J."/>
            <person name="Purcell S."/>
            <person name="Harris S."/>
            <person name="Braus G.H."/>
            <person name="Draht O."/>
            <person name="Busch S."/>
            <person name="D'Enfert C."/>
            <person name="Bouchier C."/>
            <person name="Goldman G.H."/>
            <person name="Bell-Pedersen D."/>
            <person name="Griffiths-Jones S."/>
            <person name="Doonan J.H."/>
            <person name="Yu J."/>
            <person name="Vienken K."/>
            <person name="Pain A."/>
            <person name="Freitag M."/>
            <person name="Selker E.U."/>
            <person name="Archer D.B."/>
            <person name="Penalva M.A."/>
            <person name="Oakley B.R."/>
            <person name="Momany M."/>
            <person name="Tanaka T."/>
            <person name="Kumagai T."/>
            <person name="Asai K."/>
            <person name="Machida M."/>
            <person name="Nierman W.C."/>
            <person name="Denning D.W."/>
            <person name="Caddick M."/>
            <person name="Hynes M."/>
            <person name="Paoletti M."/>
            <person name="Fischer R."/>
            <person name="Miller B."/>
            <person name="Dyer P."/>
            <person name="Sachs M.S."/>
            <person name="Osmani S.A."/>
            <person name="Birren B.W."/>
        </authorList>
    </citation>
    <scope>NUCLEOTIDE SEQUENCE [LARGE SCALE GENOMIC DNA]</scope>
    <source>
        <strain evidence="7">FGSC A4 / ATCC 38163 / CBS 112.46 / NRRL 194 / M139</strain>
    </source>
</reference>
<dbReference type="InterPro" id="IPR013785">
    <property type="entry name" value="Aldolase_TIM"/>
</dbReference>
<dbReference type="EMBL" id="BN001302">
    <property type="protein sequence ID" value="CBF73394.1"/>
    <property type="molecule type" value="Genomic_DNA"/>
</dbReference>
<dbReference type="GO" id="GO:0004321">
    <property type="term" value="F:fatty-acyl-CoA synthase activity"/>
    <property type="evidence" value="ECO:0007669"/>
    <property type="project" value="UniProtKB-EC"/>
</dbReference>
<keyword evidence="3" id="KW-0511">Multifunctional enzyme</keyword>
<comment type="catalytic activity">
    <reaction evidence="4">
        <text>acetyl-CoA + n malonyl-CoA + 2n NADPH + 4n H(+) = a long-chain-acyl-CoA + n CoA + n CO2 + 2n NADP(+).</text>
        <dbReference type="EC" id="2.3.1.86"/>
    </reaction>
</comment>
<accession>Q5AV24</accession>
<organism evidence="6 7">
    <name type="scientific">Emericella nidulans (strain FGSC A4 / ATCC 38163 / CBS 112.46 / NRRL 194 / M139)</name>
    <name type="common">Aspergillus nidulans</name>
    <dbReference type="NCBI Taxonomy" id="227321"/>
    <lineage>
        <taxon>Eukaryota</taxon>
        <taxon>Fungi</taxon>
        <taxon>Dikarya</taxon>
        <taxon>Ascomycota</taxon>
        <taxon>Pezizomycotina</taxon>
        <taxon>Eurotiomycetes</taxon>
        <taxon>Eurotiomycetidae</taxon>
        <taxon>Eurotiales</taxon>
        <taxon>Aspergillaceae</taxon>
        <taxon>Aspergillus</taxon>
        <taxon>Aspergillus subgen. Nidulantes</taxon>
    </lineage>
</organism>
<dbReference type="InterPro" id="IPR050830">
    <property type="entry name" value="Fungal_FAS"/>
</dbReference>
<dbReference type="InterPro" id="IPR003965">
    <property type="entry name" value="Fatty_acid_synthase"/>
</dbReference>
<dbReference type="Proteomes" id="UP000000560">
    <property type="component" value="Chromosome II"/>
</dbReference>
<keyword evidence="2" id="KW-0808">Transferase</keyword>
<sequence length="529" mass="58828">MNENWAKCYGPRFITDESGRTRLITRMCSTLGAPPVMVAEMTPTTSAPNFVACIMNAGYHVELATAGSPAGHEELVASMPKARGITCNVIYANPRAISWQIPLLRRLQAEGYPIGGLCIGAGVLSPRAGGHHSYDDLHEPLVKTYGSIRKYTNVALIIGSGFGDGQGMMIYLTGECAETWGYPRMPVDEVLLGSRMMVAKEAHTSNAVKALIAQMQGVTDVEWHKTYSGPAGGMITVRSLFNVKDGEQYMQILKKCRTKIISRLNSDYAKPWFAVNSLGSTVQLKDMTYAECLQRVIALMYMHPQKRWVHGSYRAFFVDLMDRIRERFNVVDEHCLDGSLNPSDFPEKLFTVCPAMITDILYPEDVAFFMSLFKRRGQKPVNFIPVLDANFETWFKKDSLWQMKKLESVIDQDPERVRIIHGPVVARLSTAVDESAADILNRIHDEIVDAMRPIVSISCNFELDGESSHLDIPGSGLSTRLDFADISSHATELGIQVDYHFTKPLPNGGSRLLLDVLGIGRSLAERLLQ</sequence>
<dbReference type="GO" id="GO:0004318">
    <property type="term" value="F:enoyl-[acyl-carrier-protein] reductase (NADH) activity"/>
    <property type="evidence" value="ECO:0007669"/>
    <property type="project" value="InterPro"/>
</dbReference>
<evidence type="ECO:0000313" key="6">
    <source>
        <dbReference type="EMBL" id="CBF73394.1"/>
    </source>
</evidence>
<dbReference type="OrthoDB" id="4356666at2759"/>
<dbReference type="Gene3D" id="1.20.930.70">
    <property type="match status" value="1"/>
</dbReference>
<dbReference type="InParanoid" id="Q5AV24"/>
<dbReference type="STRING" id="227321.Q5AV24"/>
<protein>
    <recommendedName>
        <fullName evidence="1">fatty-acyl-CoA synthase system</fullName>
        <ecNumber evidence="1">2.3.1.86</ecNumber>
    </recommendedName>
</protein>
<dbReference type="RefSeq" id="XP_681125.1">
    <property type="nucleotide sequence ID" value="XM_676033.1"/>
</dbReference>
<dbReference type="GO" id="GO:0006633">
    <property type="term" value="P:fatty acid biosynthetic process"/>
    <property type="evidence" value="ECO:0007669"/>
    <property type="project" value="InterPro"/>
</dbReference>
<gene>
    <name evidence="6" type="ORF">ANIA_07856</name>
</gene>
<dbReference type="PRINTS" id="PR01483">
    <property type="entry name" value="FASYNTHASE"/>
</dbReference>
<accession>C8V3L7</accession>
<reference evidence="7" key="2">
    <citation type="journal article" date="2009" name="Fungal Genet. Biol.">
        <title>The 2008 update of the Aspergillus nidulans genome annotation: a community effort.</title>
        <authorList>
            <person name="Wortman J.R."/>
            <person name="Gilsenan J.M."/>
            <person name="Joardar V."/>
            <person name="Deegan J."/>
            <person name="Clutterbuck J."/>
            <person name="Andersen M.R."/>
            <person name="Archer D."/>
            <person name="Bencina M."/>
            <person name="Braus G."/>
            <person name="Coutinho P."/>
            <person name="von Dohren H."/>
            <person name="Doonan J."/>
            <person name="Driessen A.J."/>
            <person name="Durek P."/>
            <person name="Espeso E."/>
            <person name="Fekete E."/>
            <person name="Flipphi M."/>
            <person name="Estrada C.G."/>
            <person name="Geysens S."/>
            <person name="Goldman G."/>
            <person name="de Groot P.W."/>
            <person name="Hansen K."/>
            <person name="Harris S.D."/>
            <person name="Heinekamp T."/>
            <person name="Helmstaedt K."/>
            <person name="Henrissat B."/>
            <person name="Hofmann G."/>
            <person name="Homan T."/>
            <person name="Horio T."/>
            <person name="Horiuchi H."/>
            <person name="James S."/>
            <person name="Jones M."/>
            <person name="Karaffa L."/>
            <person name="Karanyi Z."/>
            <person name="Kato M."/>
            <person name="Keller N."/>
            <person name="Kelly D.E."/>
            <person name="Kiel J.A."/>
            <person name="Kim J.M."/>
            <person name="van der Klei I.J."/>
            <person name="Klis F.M."/>
            <person name="Kovalchuk A."/>
            <person name="Krasevec N."/>
            <person name="Kubicek C.P."/>
            <person name="Liu B."/>
            <person name="Maccabe A."/>
            <person name="Meyer V."/>
            <person name="Mirabito P."/>
            <person name="Miskei M."/>
            <person name="Mos M."/>
            <person name="Mullins J."/>
            <person name="Nelson D.R."/>
            <person name="Nielsen J."/>
            <person name="Oakley B.R."/>
            <person name="Osmani S.A."/>
            <person name="Pakula T."/>
            <person name="Paszewski A."/>
            <person name="Paulsen I."/>
            <person name="Pilsyk S."/>
            <person name="Pocsi I."/>
            <person name="Punt P.J."/>
            <person name="Ram A.F."/>
            <person name="Ren Q."/>
            <person name="Robellet X."/>
            <person name="Robson G."/>
            <person name="Seiboth B."/>
            <person name="van Solingen P."/>
            <person name="Specht T."/>
            <person name="Sun J."/>
            <person name="Taheri-Talesh N."/>
            <person name="Takeshita N."/>
            <person name="Ussery D."/>
            <person name="vanKuyk P.A."/>
            <person name="Visser H."/>
            <person name="van de Vondervoort P.J."/>
            <person name="de Vries R.P."/>
            <person name="Walton J."/>
            <person name="Xiang X."/>
            <person name="Xiong Y."/>
            <person name="Zeng A.P."/>
            <person name="Brandt B.W."/>
            <person name="Cornell M.J."/>
            <person name="van den Hondel C.A."/>
            <person name="Visser J."/>
            <person name="Oliver S.G."/>
            <person name="Turner G."/>
        </authorList>
    </citation>
    <scope>GENOME REANNOTATION</scope>
    <source>
        <strain evidence="7">FGSC A4 / ATCC 38163 / CBS 112.46 / NRRL 194 / M139</strain>
    </source>
</reference>
<feature type="domain" description="Fatty acid synthase beta subunit AflB /Fas1-like central" evidence="5">
    <location>
        <begin position="240"/>
        <end position="440"/>
    </location>
</feature>
<dbReference type="PANTHER" id="PTHR10982">
    <property type="entry name" value="MALONYL COA-ACYL CARRIER PROTEIN TRANSACYLASE"/>
    <property type="match status" value="1"/>
</dbReference>
<evidence type="ECO:0000259" key="5">
    <source>
        <dbReference type="Pfam" id="PF08354"/>
    </source>
</evidence>
<evidence type="ECO:0000256" key="3">
    <source>
        <dbReference type="ARBA" id="ARBA00023268"/>
    </source>
</evidence>
<keyword evidence="7" id="KW-1185">Reference proteome</keyword>
<evidence type="ECO:0000256" key="1">
    <source>
        <dbReference type="ARBA" id="ARBA00012878"/>
    </source>
</evidence>
<evidence type="ECO:0000256" key="2">
    <source>
        <dbReference type="ARBA" id="ARBA00022679"/>
    </source>
</evidence>
<dbReference type="VEuPathDB" id="FungiDB:AN7856"/>
<dbReference type="InterPro" id="IPR013565">
    <property type="entry name" value="Fas1/AflB-like_central"/>
</dbReference>
<dbReference type="eggNOG" id="ENOG502SK0D">
    <property type="taxonomic scope" value="Eukaryota"/>
</dbReference>
<dbReference type="AlphaFoldDB" id="Q5AV24"/>
<dbReference type="OMA" id="RIEERFI"/>
<dbReference type="HOGENOM" id="CLU_514855_0_0_1"/>
<dbReference type="GeneID" id="2869277"/>
<proteinExistence type="predicted"/>
<dbReference type="Pfam" id="PF08354">
    <property type="entry name" value="Fas1-AflB-like_hel"/>
    <property type="match status" value="1"/>
</dbReference>
<evidence type="ECO:0000256" key="4">
    <source>
        <dbReference type="ARBA" id="ARBA00048237"/>
    </source>
</evidence>
<name>Q5AV24_EMENI</name>
<dbReference type="GO" id="GO:0005835">
    <property type="term" value="C:fatty acid synthase complex"/>
    <property type="evidence" value="ECO:0007669"/>
    <property type="project" value="InterPro"/>
</dbReference>
<dbReference type="EC" id="2.3.1.86" evidence="1"/>
<dbReference type="Gene3D" id="3.20.20.70">
    <property type="entry name" value="Aldolase class I"/>
    <property type="match status" value="2"/>
</dbReference>
<dbReference type="PANTHER" id="PTHR10982:SF21">
    <property type="entry name" value="FATTY ACID SYNTHASE SUBUNIT BETA"/>
    <property type="match status" value="1"/>
</dbReference>
<dbReference type="GO" id="GO:0004312">
    <property type="term" value="F:fatty acid synthase activity"/>
    <property type="evidence" value="ECO:0007669"/>
    <property type="project" value="InterPro"/>
</dbReference>
<dbReference type="FunFam" id="1.20.930.70:FF:000001">
    <property type="entry name" value="Fatty acid synthase beta subunit dehydratase"/>
    <property type="match status" value="1"/>
</dbReference>
<dbReference type="KEGG" id="ani:ANIA_07856"/>